<dbReference type="STRING" id="7244.B4MFL4"/>
<dbReference type="EMBL" id="CH940667">
    <property type="protein sequence ID" value="EDW57185.1"/>
    <property type="molecule type" value="Genomic_DNA"/>
</dbReference>
<keyword evidence="1 2" id="KW-0193">Cuticle</keyword>
<reference evidence="5 6" key="1">
    <citation type="journal article" date="2007" name="Nature">
        <title>Evolution of genes and genomes on the Drosophila phylogeny.</title>
        <authorList>
            <consortium name="Drosophila 12 Genomes Consortium"/>
            <person name="Clark A.G."/>
            <person name="Eisen M.B."/>
            <person name="Smith D.R."/>
            <person name="Bergman C.M."/>
            <person name="Oliver B."/>
            <person name="Markow T.A."/>
            <person name="Kaufman T.C."/>
            <person name="Kellis M."/>
            <person name="Gelbart W."/>
            <person name="Iyer V.N."/>
            <person name="Pollard D.A."/>
            <person name="Sackton T.B."/>
            <person name="Larracuente A.M."/>
            <person name="Singh N.D."/>
            <person name="Abad J.P."/>
            <person name="Abt D.N."/>
            <person name="Adryan B."/>
            <person name="Aguade M."/>
            <person name="Akashi H."/>
            <person name="Anderson W.W."/>
            <person name="Aquadro C.F."/>
            <person name="Ardell D.H."/>
            <person name="Arguello R."/>
            <person name="Artieri C.G."/>
            <person name="Barbash D.A."/>
            <person name="Barker D."/>
            <person name="Barsanti P."/>
            <person name="Batterham P."/>
            <person name="Batzoglou S."/>
            <person name="Begun D."/>
            <person name="Bhutkar A."/>
            <person name="Blanco E."/>
            <person name="Bosak S.A."/>
            <person name="Bradley R.K."/>
            <person name="Brand A.D."/>
            <person name="Brent M.R."/>
            <person name="Brooks A.N."/>
            <person name="Brown R.H."/>
            <person name="Butlin R.K."/>
            <person name="Caggese C."/>
            <person name="Calvi B.R."/>
            <person name="Bernardo de Carvalho A."/>
            <person name="Caspi A."/>
            <person name="Castrezana S."/>
            <person name="Celniker S.E."/>
            <person name="Chang J.L."/>
            <person name="Chapple C."/>
            <person name="Chatterji S."/>
            <person name="Chinwalla A."/>
            <person name="Civetta A."/>
            <person name="Clifton S.W."/>
            <person name="Comeron J.M."/>
            <person name="Costello J.C."/>
            <person name="Coyne J.A."/>
            <person name="Daub J."/>
            <person name="David R.G."/>
            <person name="Delcher A.L."/>
            <person name="Delehaunty K."/>
            <person name="Do C.B."/>
            <person name="Ebling H."/>
            <person name="Edwards K."/>
            <person name="Eickbush T."/>
            <person name="Evans J.D."/>
            <person name="Filipski A."/>
            <person name="Findeiss S."/>
            <person name="Freyhult E."/>
            <person name="Fulton L."/>
            <person name="Fulton R."/>
            <person name="Garcia A.C."/>
            <person name="Gardiner A."/>
            <person name="Garfield D.A."/>
            <person name="Garvin B.E."/>
            <person name="Gibson G."/>
            <person name="Gilbert D."/>
            <person name="Gnerre S."/>
            <person name="Godfrey J."/>
            <person name="Good R."/>
            <person name="Gotea V."/>
            <person name="Gravely B."/>
            <person name="Greenberg A.J."/>
            <person name="Griffiths-Jones S."/>
            <person name="Gross S."/>
            <person name="Guigo R."/>
            <person name="Gustafson E.A."/>
            <person name="Haerty W."/>
            <person name="Hahn M.W."/>
            <person name="Halligan D.L."/>
            <person name="Halpern A.L."/>
            <person name="Halter G.M."/>
            <person name="Han M.V."/>
            <person name="Heger A."/>
            <person name="Hillier L."/>
            <person name="Hinrichs A.S."/>
            <person name="Holmes I."/>
            <person name="Hoskins R.A."/>
            <person name="Hubisz M.J."/>
            <person name="Hultmark D."/>
            <person name="Huntley M.A."/>
            <person name="Jaffe D.B."/>
            <person name="Jagadeeshan S."/>
            <person name="Jeck W.R."/>
            <person name="Johnson J."/>
            <person name="Jones C.D."/>
            <person name="Jordan W.C."/>
            <person name="Karpen G.H."/>
            <person name="Kataoka E."/>
            <person name="Keightley P.D."/>
            <person name="Kheradpour P."/>
            <person name="Kirkness E.F."/>
            <person name="Koerich L.B."/>
            <person name="Kristiansen K."/>
            <person name="Kudrna D."/>
            <person name="Kulathinal R.J."/>
            <person name="Kumar S."/>
            <person name="Kwok R."/>
            <person name="Lander E."/>
            <person name="Langley C.H."/>
            <person name="Lapoint R."/>
            <person name="Lazzaro B.P."/>
            <person name="Lee S.J."/>
            <person name="Levesque L."/>
            <person name="Li R."/>
            <person name="Lin C.F."/>
            <person name="Lin M.F."/>
            <person name="Lindblad-Toh K."/>
            <person name="Llopart A."/>
            <person name="Long M."/>
            <person name="Low L."/>
            <person name="Lozovsky E."/>
            <person name="Lu J."/>
            <person name="Luo M."/>
            <person name="Machado C.A."/>
            <person name="Makalowski W."/>
            <person name="Marzo M."/>
            <person name="Matsuda M."/>
            <person name="Matzkin L."/>
            <person name="McAllister B."/>
            <person name="McBride C.S."/>
            <person name="McKernan B."/>
            <person name="McKernan K."/>
            <person name="Mendez-Lago M."/>
            <person name="Minx P."/>
            <person name="Mollenhauer M.U."/>
            <person name="Montooth K."/>
            <person name="Mount S.M."/>
            <person name="Mu X."/>
            <person name="Myers E."/>
            <person name="Negre B."/>
            <person name="Newfeld S."/>
            <person name="Nielsen R."/>
            <person name="Noor M.A."/>
            <person name="O'Grady P."/>
            <person name="Pachter L."/>
            <person name="Papaceit M."/>
            <person name="Parisi M.J."/>
            <person name="Parisi M."/>
            <person name="Parts L."/>
            <person name="Pedersen J.S."/>
            <person name="Pesole G."/>
            <person name="Phillippy A.M."/>
            <person name="Ponting C.P."/>
            <person name="Pop M."/>
            <person name="Porcelli D."/>
            <person name="Powell J.R."/>
            <person name="Prohaska S."/>
            <person name="Pruitt K."/>
            <person name="Puig M."/>
            <person name="Quesneville H."/>
            <person name="Ram K.R."/>
            <person name="Rand D."/>
            <person name="Rasmussen M.D."/>
            <person name="Reed L.K."/>
            <person name="Reenan R."/>
            <person name="Reily A."/>
            <person name="Remington K.A."/>
            <person name="Rieger T.T."/>
            <person name="Ritchie M.G."/>
            <person name="Robin C."/>
            <person name="Rogers Y.H."/>
            <person name="Rohde C."/>
            <person name="Rozas J."/>
            <person name="Rubenfield M.J."/>
            <person name="Ruiz A."/>
            <person name="Russo S."/>
            <person name="Salzberg S.L."/>
            <person name="Sanchez-Gracia A."/>
            <person name="Saranga D.J."/>
            <person name="Sato H."/>
            <person name="Schaeffer S.W."/>
            <person name="Schatz M.C."/>
            <person name="Schlenke T."/>
            <person name="Schwartz R."/>
            <person name="Segarra C."/>
            <person name="Singh R.S."/>
            <person name="Sirot L."/>
            <person name="Sirota M."/>
            <person name="Sisneros N.B."/>
            <person name="Smith C.D."/>
            <person name="Smith T.F."/>
            <person name="Spieth J."/>
            <person name="Stage D.E."/>
            <person name="Stark A."/>
            <person name="Stephan W."/>
            <person name="Strausberg R.L."/>
            <person name="Strempel S."/>
            <person name="Sturgill D."/>
            <person name="Sutton G."/>
            <person name="Sutton G.G."/>
            <person name="Tao W."/>
            <person name="Teichmann S."/>
            <person name="Tobari Y.N."/>
            <person name="Tomimura Y."/>
            <person name="Tsolas J.M."/>
            <person name="Valente V.L."/>
            <person name="Venter E."/>
            <person name="Venter J.C."/>
            <person name="Vicario S."/>
            <person name="Vieira F.G."/>
            <person name="Vilella A.J."/>
            <person name="Villasante A."/>
            <person name="Walenz B."/>
            <person name="Wang J."/>
            <person name="Wasserman M."/>
            <person name="Watts T."/>
            <person name="Wilson D."/>
            <person name="Wilson R.K."/>
            <person name="Wing R.A."/>
            <person name="Wolfner M.F."/>
            <person name="Wong A."/>
            <person name="Wong G.K."/>
            <person name="Wu C.I."/>
            <person name="Wu G."/>
            <person name="Yamamoto D."/>
            <person name="Yang H.P."/>
            <person name="Yang S.P."/>
            <person name="Yorke J.A."/>
            <person name="Yoshida K."/>
            <person name="Zdobnov E."/>
            <person name="Zhang P."/>
            <person name="Zhang Y."/>
            <person name="Zimin A.V."/>
            <person name="Baldwin J."/>
            <person name="Abdouelleil A."/>
            <person name="Abdulkadir J."/>
            <person name="Abebe A."/>
            <person name="Abera B."/>
            <person name="Abreu J."/>
            <person name="Acer S.C."/>
            <person name="Aftuck L."/>
            <person name="Alexander A."/>
            <person name="An P."/>
            <person name="Anderson E."/>
            <person name="Anderson S."/>
            <person name="Arachi H."/>
            <person name="Azer M."/>
            <person name="Bachantsang P."/>
            <person name="Barry A."/>
            <person name="Bayul T."/>
            <person name="Berlin A."/>
            <person name="Bessette D."/>
            <person name="Bloom T."/>
            <person name="Blye J."/>
            <person name="Boguslavskiy L."/>
            <person name="Bonnet C."/>
            <person name="Boukhgalter B."/>
            <person name="Bourzgui I."/>
            <person name="Brown A."/>
            <person name="Cahill P."/>
            <person name="Channer S."/>
            <person name="Cheshatsang Y."/>
            <person name="Chuda L."/>
            <person name="Citroen M."/>
            <person name="Collymore A."/>
            <person name="Cooke P."/>
            <person name="Costello M."/>
            <person name="D'Aco K."/>
            <person name="Daza R."/>
            <person name="De Haan G."/>
            <person name="DeGray S."/>
            <person name="DeMaso C."/>
            <person name="Dhargay N."/>
            <person name="Dooley K."/>
            <person name="Dooley E."/>
            <person name="Doricent M."/>
            <person name="Dorje P."/>
            <person name="Dorjee K."/>
            <person name="Dupes A."/>
            <person name="Elong R."/>
            <person name="Falk J."/>
            <person name="Farina A."/>
            <person name="Faro S."/>
            <person name="Ferguson D."/>
            <person name="Fisher S."/>
            <person name="Foley C.D."/>
            <person name="Franke A."/>
            <person name="Friedrich D."/>
            <person name="Gadbois L."/>
            <person name="Gearin G."/>
            <person name="Gearin C.R."/>
            <person name="Giannoukos G."/>
            <person name="Goode T."/>
            <person name="Graham J."/>
            <person name="Grandbois E."/>
            <person name="Grewal S."/>
            <person name="Gyaltsen K."/>
            <person name="Hafez N."/>
            <person name="Hagos B."/>
            <person name="Hall J."/>
            <person name="Henson C."/>
            <person name="Hollinger A."/>
            <person name="Honan T."/>
            <person name="Huard M.D."/>
            <person name="Hughes L."/>
            <person name="Hurhula B."/>
            <person name="Husby M.E."/>
            <person name="Kamat A."/>
            <person name="Kanga B."/>
            <person name="Kashin S."/>
            <person name="Khazanovich D."/>
            <person name="Kisner P."/>
            <person name="Lance K."/>
            <person name="Lara M."/>
            <person name="Lee W."/>
            <person name="Lennon N."/>
            <person name="Letendre F."/>
            <person name="LeVine R."/>
            <person name="Lipovsky A."/>
            <person name="Liu X."/>
            <person name="Liu J."/>
            <person name="Liu S."/>
            <person name="Lokyitsang T."/>
            <person name="Lokyitsang Y."/>
            <person name="Lubonja R."/>
            <person name="Lui A."/>
            <person name="MacDonald P."/>
            <person name="Magnisalis V."/>
            <person name="Maru K."/>
            <person name="Matthews C."/>
            <person name="McCusker W."/>
            <person name="McDonough S."/>
            <person name="Mehta T."/>
            <person name="Meldrim J."/>
            <person name="Meneus L."/>
            <person name="Mihai O."/>
            <person name="Mihalev A."/>
            <person name="Mihova T."/>
            <person name="Mittelman R."/>
            <person name="Mlenga V."/>
            <person name="Montmayeur A."/>
            <person name="Mulrain L."/>
            <person name="Navidi A."/>
            <person name="Naylor J."/>
            <person name="Negash T."/>
            <person name="Nguyen T."/>
            <person name="Nguyen N."/>
            <person name="Nicol R."/>
            <person name="Norbu C."/>
            <person name="Norbu N."/>
            <person name="Novod N."/>
            <person name="O'Neill B."/>
            <person name="Osman S."/>
            <person name="Markiewicz E."/>
            <person name="Oyono O.L."/>
            <person name="Patti C."/>
            <person name="Phunkhang P."/>
            <person name="Pierre F."/>
            <person name="Priest M."/>
            <person name="Raghuraman S."/>
            <person name="Rege F."/>
            <person name="Reyes R."/>
            <person name="Rise C."/>
            <person name="Rogov P."/>
            <person name="Ross K."/>
            <person name="Ryan E."/>
            <person name="Settipalli S."/>
            <person name="Shea T."/>
            <person name="Sherpa N."/>
            <person name="Shi L."/>
            <person name="Shih D."/>
            <person name="Sparrow T."/>
            <person name="Spaulding J."/>
            <person name="Stalker J."/>
            <person name="Stange-Thomann N."/>
            <person name="Stavropoulos S."/>
            <person name="Stone C."/>
            <person name="Strader C."/>
            <person name="Tesfaye S."/>
            <person name="Thomson T."/>
            <person name="Thoulutsang Y."/>
            <person name="Thoulutsang D."/>
            <person name="Topham K."/>
            <person name="Topping I."/>
            <person name="Tsamla T."/>
            <person name="Vassiliev H."/>
            <person name="Vo A."/>
            <person name="Wangchuk T."/>
            <person name="Wangdi T."/>
            <person name="Weiand M."/>
            <person name="Wilkinson J."/>
            <person name="Wilson A."/>
            <person name="Yadav S."/>
            <person name="Young G."/>
            <person name="Yu Q."/>
            <person name="Zembek L."/>
            <person name="Zhong D."/>
            <person name="Zimmer A."/>
            <person name="Zwirko Z."/>
            <person name="Jaffe D.B."/>
            <person name="Alvarez P."/>
            <person name="Brockman W."/>
            <person name="Butler J."/>
            <person name="Chin C."/>
            <person name="Gnerre S."/>
            <person name="Grabherr M."/>
            <person name="Kleber M."/>
            <person name="Mauceli E."/>
            <person name="MacCallum I."/>
        </authorList>
    </citation>
    <scope>NUCLEOTIDE SEQUENCE [LARGE SCALE GENOMIC DNA]</scope>
    <source>
        <strain evidence="6">Tucson 15010-1051.87</strain>
    </source>
</reference>
<evidence type="ECO:0000256" key="2">
    <source>
        <dbReference type="PROSITE-ProRule" id="PRU00497"/>
    </source>
</evidence>
<evidence type="ECO:0000256" key="3">
    <source>
        <dbReference type="SAM" id="MobiDB-lite"/>
    </source>
</evidence>
<dbReference type="PROSITE" id="PS51155">
    <property type="entry name" value="CHIT_BIND_RR_2"/>
    <property type="match status" value="1"/>
</dbReference>
<dbReference type="GO" id="GO:0062129">
    <property type="term" value="C:chitin-based extracellular matrix"/>
    <property type="evidence" value="ECO:0007669"/>
    <property type="project" value="TreeGrafter"/>
</dbReference>
<accession>B4MFL4</accession>
<dbReference type="AlphaFoldDB" id="B4MFL4"/>
<dbReference type="InParanoid" id="B4MFL4"/>
<feature type="chain" id="PRO_5002815071" evidence="4">
    <location>
        <begin position="18"/>
        <end position="196"/>
    </location>
</feature>
<dbReference type="InterPro" id="IPR000618">
    <property type="entry name" value="Insect_cuticle"/>
</dbReference>
<evidence type="ECO:0000313" key="5">
    <source>
        <dbReference type="EMBL" id="EDW57185.1"/>
    </source>
</evidence>
<keyword evidence="4" id="KW-0732">Signal</keyword>
<dbReference type="GO" id="GO:0008010">
    <property type="term" value="F:structural constituent of chitin-based larval cuticle"/>
    <property type="evidence" value="ECO:0007669"/>
    <property type="project" value="TreeGrafter"/>
</dbReference>
<dbReference type="Proteomes" id="UP000008792">
    <property type="component" value="Unassembled WGS sequence"/>
</dbReference>
<dbReference type="PANTHER" id="PTHR10380:SF233">
    <property type="entry name" value="CUTICULAR PROTEIN 47EB-RELATED"/>
    <property type="match status" value="1"/>
</dbReference>
<dbReference type="OMA" id="LVEVHYT"/>
<evidence type="ECO:0000256" key="4">
    <source>
        <dbReference type="SAM" id="SignalP"/>
    </source>
</evidence>
<dbReference type="InterPro" id="IPR031311">
    <property type="entry name" value="CHIT_BIND_RR_consensus"/>
</dbReference>
<evidence type="ECO:0000313" key="6">
    <source>
        <dbReference type="Proteomes" id="UP000008792"/>
    </source>
</evidence>
<feature type="signal peptide" evidence="4">
    <location>
        <begin position="1"/>
        <end position="17"/>
    </location>
</feature>
<protein>
    <submittedName>
        <fullName evidence="5">Uncharacterized protein</fullName>
    </submittedName>
</protein>
<dbReference type="OrthoDB" id="7989647at2759"/>
<dbReference type="InterPro" id="IPR050468">
    <property type="entry name" value="Cuticle_Struct_Prot"/>
</dbReference>
<name>B4MFL4_DROVI</name>
<dbReference type="PANTHER" id="PTHR10380">
    <property type="entry name" value="CUTICLE PROTEIN"/>
    <property type="match status" value="1"/>
</dbReference>
<dbReference type="FunCoup" id="B4MFL4">
    <property type="interactions" value="36"/>
</dbReference>
<keyword evidence="6" id="KW-1185">Reference proteome</keyword>
<dbReference type="eggNOG" id="KOG4744">
    <property type="taxonomic scope" value="Eukaryota"/>
</dbReference>
<dbReference type="PROSITE" id="PS00233">
    <property type="entry name" value="CHIT_BIND_RR_1"/>
    <property type="match status" value="1"/>
</dbReference>
<gene>
    <name evidence="5" type="primary">Dvir\GJ15073</name>
    <name evidence="5" type="ORF">Dvir_GJ15073</name>
</gene>
<evidence type="ECO:0000256" key="1">
    <source>
        <dbReference type="ARBA" id="ARBA00022460"/>
    </source>
</evidence>
<dbReference type="PhylomeDB" id="B4MFL4"/>
<feature type="region of interest" description="Disordered" evidence="3">
    <location>
        <begin position="125"/>
        <end position="164"/>
    </location>
</feature>
<proteinExistence type="predicted"/>
<sequence length="196" mass="21256">MFKLFICLFVVASGVSGASIGSTDVTTEKREIVPLLRFETEKDPNGSFKFTYEGGDKSFREESGVVENAGTDDEALEVTGSYRYIDADGQLVEVHYTAGKNGFVPTGTHILSEITALAKAAADLPQYSEEQEREQRLSQRRARSKTEQTAEPVEQTKPAEPKAAAAEVVPVQVVQVEQKPVAAAVEKTDKVATKTA</sequence>
<dbReference type="KEGG" id="dvi:6636486"/>
<dbReference type="HOGENOM" id="CLU_091831_0_0_1"/>
<dbReference type="Pfam" id="PF00379">
    <property type="entry name" value="Chitin_bind_4"/>
    <property type="match status" value="1"/>
</dbReference>
<organism evidence="5 6">
    <name type="scientific">Drosophila virilis</name>
    <name type="common">Fruit fly</name>
    <dbReference type="NCBI Taxonomy" id="7244"/>
    <lineage>
        <taxon>Eukaryota</taxon>
        <taxon>Metazoa</taxon>
        <taxon>Ecdysozoa</taxon>
        <taxon>Arthropoda</taxon>
        <taxon>Hexapoda</taxon>
        <taxon>Insecta</taxon>
        <taxon>Pterygota</taxon>
        <taxon>Neoptera</taxon>
        <taxon>Endopterygota</taxon>
        <taxon>Diptera</taxon>
        <taxon>Brachycera</taxon>
        <taxon>Muscomorpha</taxon>
        <taxon>Ephydroidea</taxon>
        <taxon>Drosophilidae</taxon>
        <taxon>Drosophila</taxon>
    </lineage>
</organism>